<feature type="compositionally biased region" description="Polar residues" evidence="10">
    <location>
        <begin position="1"/>
        <end position="10"/>
    </location>
</feature>
<dbReference type="GO" id="GO:0005315">
    <property type="term" value="F:phosphate transmembrane transporter activity"/>
    <property type="evidence" value="ECO:0007669"/>
    <property type="project" value="InterPro"/>
</dbReference>
<dbReference type="InterPro" id="IPR035906">
    <property type="entry name" value="MetI-like_sf"/>
</dbReference>
<dbReference type="PANTHER" id="PTHR43470:SF5">
    <property type="entry name" value="PHOSPHATE TRANSPORT SYSTEM PERMEASE PROTEIN PSTA"/>
    <property type="match status" value="1"/>
</dbReference>
<feature type="domain" description="ABC transmembrane type-1" evidence="11">
    <location>
        <begin position="235"/>
        <end position="447"/>
    </location>
</feature>
<dbReference type="Gene3D" id="1.10.3720.10">
    <property type="entry name" value="MetI-like"/>
    <property type="match status" value="1"/>
</dbReference>
<dbReference type="CDD" id="cd06261">
    <property type="entry name" value="TM_PBP2"/>
    <property type="match status" value="1"/>
</dbReference>
<organism evidence="12 13">
    <name type="scientific">Rhodovulum adriaticum</name>
    <name type="common">Rhodopseudomonas adriatica</name>
    <dbReference type="NCBI Taxonomy" id="35804"/>
    <lineage>
        <taxon>Bacteria</taxon>
        <taxon>Pseudomonadati</taxon>
        <taxon>Pseudomonadota</taxon>
        <taxon>Alphaproteobacteria</taxon>
        <taxon>Rhodobacterales</taxon>
        <taxon>Paracoccaceae</taxon>
        <taxon>Rhodovulum</taxon>
    </lineage>
</organism>
<proteinExistence type="inferred from homology"/>
<evidence type="ECO:0000256" key="10">
    <source>
        <dbReference type="SAM" id="MobiDB-lite"/>
    </source>
</evidence>
<dbReference type="SUPFAM" id="SSF161098">
    <property type="entry name" value="MetI-like"/>
    <property type="match status" value="1"/>
</dbReference>
<dbReference type="PANTHER" id="PTHR43470">
    <property type="entry name" value="PHOSPHATE TRANSPORT SYSTEM PERMEASE PROTEIN PSTA-RELATED"/>
    <property type="match status" value="1"/>
</dbReference>
<feature type="transmembrane region" description="Helical" evidence="9">
    <location>
        <begin position="38"/>
        <end position="60"/>
    </location>
</feature>
<comment type="subcellular location">
    <subcellularLocation>
        <location evidence="9">Cell inner membrane</location>
        <topology evidence="9">Multi-pass membrane protein</topology>
    </subcellularLocation>
    <subcellularLocation>
        <location evidence="1">Cell membrane</location>
        <topology evidence="1">Multi-pass membrane protein</topology>
    </subcellularLocation>
</comment>
<evidence type="ECO:0000256" key="3">
    <source>
        <dbReference type="ARBA" id="ARBA00016864"/>
    </source>
</evidence>
<evidence type="ECO:0000256" key="5">
    <source>
        <dbReference type="ARBA" id="ARBA00022475"/>
    </source>
</evidence>
<keyword evidence="4" id="KW-0813">Transport</keyword>
<keyword evidence="6 9" id="KW-0812">Transmembrane</keyword>
<dbReference type="RefSeq" id="WP_132599642.1">
    <property type="nucleotide sequence ID" value="NZ_NRRP01000013.1"/>
</dbReference>
<evidence type="ECO:0000256" key="6">
    <source>
        <dbReference type="ARBA" id="ARBA00022692"/>
    </source>
</evidence>
<name>A0A4R2NWX7_RHOAD</name>
<sequence length="458" mass="49050">MTDATANSSPEGAGKASSILVPDERTRKRNAAEARFRLYGLIAVGIGVLCVIALLVSIVFNGVGAFQQTGYTLQIEFKEEVLDKSGNRDLEEIKTVKTFAYKPLLREAVLREIQARGIDTPLAEAKVKGFSSELDNLFSDGAVGNLRNAVLANPDLIGQTVELRILASSRVDGYLKGRVTRESIARDKNLDAVHLDLVDALRDEGVVSKGFNLAFITGPDASDARPEQAGMGVAMLGSFFMMLVVLGLSLPIGVAASIYLEEFAKQSRLTDLIEVNISNLAAVPSIVFGILGLAVFIQFAHLPQSAPLVGGLVLTLMTLPTIIISTRASLKAVPPSIRDAALGVGASKMQAVFHHVLPLAMPGILTGTIIGLAQALGETAPLLLIGMVGYIASNYPGSVAEGFLAPNSAMPAQIFEWAKRADPAFYERAWGGIIILLGFLLTMNIIAIILRRRFERRW</sequence>
<dbReference type="InterPro" id="IPR005672">
    <property type="entry name" value="Phosphate_PstA"/>
</dbReference>
<evidence type="ECO:0000256" key="1">
    <source>
        <dbReference type="ARBA" id="ARBA00004651"/>
    </source>
</evidence>
<dbReference type="OrthoDB" id="9807065at2"/>
<feature type="region of interest" description="Disordered" evidence="10">
    <location>
        <begin position="1"/>
        <end position="20"/>
    </location>
</feature>
<dbReference type="InterPro" id="IPR000515">
    <property type="entry name" value="MetI-like"/>
</dbReference>
<reference evidence="12 13" key="1">
    <citation type="submission" date="2019-03" db="EMBL/GenBank/DDBJ databases">
        <title>Genomic Encyclopedia of Type Strains, Phase IV (KMG-IV): sequencing the most valuable type-strain genomes for metagenomic binning, comparative biology and taxonomic classification.</title>
        <authorList>
            <person name="Goeker M."/>
        </authorList>
    </citation>
    <scope>NUCLEOTIDE SEQUENCE [LARGE SCALE GENOMIC DNA]</scope>
    <source>
        <strain evidence="12 13">DSM 2781</strain>
    </source>
</reference>
<gene>
    <name evidence="12" type="ORF">EV656_10273</name>
</gene>
<evidence type="ECO:0000256" key="4">
    <source>
        <dbReference type="ARBA" id="ARBA00022448"/>
    </source>
</evidence>
<dbReference type="Pfam" id="PF00528">
    <property type="entry name" value="BPD_transp_1"/>
    <property type="match status" value="1"/>
</dbReference>
<protein>
    <recommendedName>
        <fullName evidence="3 9">Phosphate transport system permease protein PstA</fullName>
    </recommendedName>
</protein>
<dbReference type="GO" id="GO:0035435">
    <property type="term" value="P:phosphate ion transmembrane transport"/>
    <property type="evidence" value="ECO:0007669"/>
    <property type="project" value="InterPro"/>
</dbReference>
<keyword evidence="5 9" id="KW-1003">Cell membrane</keyword>
<dbReference type="NCBIfam" id="TIGR00974">
    <property type="entry name" value="3a0107s02c"/>
    <property type="match status" value="1"/>
</dbReference>
<evidence type="ECO:0000313" key="13">
    <source>
        <dbReference type="Proteomes" id="UP000295733"/>
    </source>
</evidence>
<dbReference type="GO" id="GO:0005886">
    <property type="term" value="C:plasma membrane"/>
    <property type="evidence" value="ECO:0007669"/>
    <property type="project" value="UniProtKB-SubCell"/>
</dbReference>
<keyword evidence="13" id="KW-1185">Reference proteome</keyword>
<evidence type="ECO:0000256" key="9">
    <source>
        <dbReference type="RuleBase" id="RU363043"/>
    </source>
</evidence>
<keyword evidence="7 9" id="KW-1133">Transmembrane helix</keyword>
<feature type="transmembrane region" description="Helical" evidence="9">
    <location>
        <begin position="351"/>
        <end position="373"/>
    </location>
</feature>
<evidence type="ECO:0000256" key="8">
    <source>
        <dbReference type="ARBA" id="ARBA00023136"/>
    </source>
</evidence>
<feature type="transmembrane region" description="Helical" evidence="9">
    <location>
        <begin position="239"/>
        <end position="260"/>
    </location>
</feature>
<dbReference type="AlphaFoldDB" id="A0A4R2NWX7"/>
<evidence type="ECO:0000313" key="12">
    <source>
        <dbReference type="EMBL" id="TCP26111.1"/>
    </source>
</evidence>
<comment type="similarity">
    <text evidence="2 9">Belongs to the binding-protein-dependent transport system permease family. CysTW subfamily.</text>
</comment>
<dbReference type="InterPro" id="IPR024573">
    <property type="entry name" value="DUF3333"/>
</dbReference>
<evidence type="ECO:0000256" key="7">
    <source>
        <dbReference type="ARBA" id="ARBA00022989"/>
    </source>
</evidence>
<evidence type="ECO:0000259" key="11">
    <source>
        <dbReference type="PROSITE" id="PS50928"/>
    </source>
</evidence>
<dbReference type="Pfam" id="PF11812">
    <property type="entry name" value="DUF3333"/>
    <property type="match status" value="1"/>
</dbReference>
<comment type="caution">
    <text evidence="12">The sequence shown here is derived from an EMBL/GenBank/DDBJ whole genome shotgun (WGS) entry which is preliminary data.</text>
</comment>
<dbReference type="PROSITE" id="PS50928">
    <property type="entry name" value="ABC_TM1"/>
    <property type="match status" value="1"/>
</dbReference>
<feature type="transmembrane region" description="Helical" evidence="9">
    <location>
        <begin position="429"/>
        <end position="450"/>
    </location>
</feature>
<evidence type="ECO:0000256" key="2">
    <source>
        <dbReference type="ARBA" id="ARBA00007069"/>
    </source>
</evidence>
<feature type="transmembrane region" description="Helical" evidence="9">
    <location>
        <begin position="280"/>
        <end position="302"/>
    </location>
</feature>
<feature type="transmembrane region" description="Helical" evidence="9">
    <location>
        <begin position="308"/>
        <end position="330"/>
    </location>
</feature>
<dbReference type="Proteomes" id="UP000295733">
    <property type="component" value="Unassembled WGS sequence"/>
</dbReference>
<keyword evidence="8 9" id="KW-0472">Membrane</keyword>
<accession>A0A4R2NWX7</accession>
<dbReference type="EMBL" id="SLXL01000002">
    <property type="protein sequence ID" value="TCP26111.1"/>
    <property type="molecule type" value="Genomic_DNA"/>
</dbReference>